<dbReference type="GO" id="GO:0042273">
    <property type="term" value="P:ribosomal large subunit biogenesis"/>
    <property type="evidence" value="ECO:0007669"/>
    <property type="project" value="InterPro"/>
</dbReference>
<dbReference type="PANTHER" id="PTHR16038">
    <property type="entry name" value="NOP SEVEN ASSOCIATED PROTEIN 1"/>
    <property type="match status" value="1"/>
</dbReference>
<protein>
    <submittedName>
        <fullName evidence="1">Uncharacterized protein</fullName>
    </submittedName>
</protein>
<reference evidence="1" key="1">
    <citation type="submission" date="2018-05" db="EMBL/GenBank/DDBJ databases">
        <title>Draft genome of Mucuna pruriens seed.</title>
        <authorList>
            <person name="Nnadi N.E."/>
            <person name="Vos R."/>
            <person name="Hasami M.H."/>
            <person name="Devisetty U.K."/>
            <person name="Aguiy J.C."/>
        </authorList>
    </citation>
    <scope>NUCLEOTIDE SEQUENCE [LARGE SCALE GENOMIC DNA]</scope>
    <source>
        <strain evidence="1">JCA_2017</strain>
    </source>
</reference>
<organism evidence="1 2">
    <name type="scientific">Mucuna pruriens</name>
    <name type="common">Velvet bean</name>
    <name type="synonym">Dolichos pruriens</name>
    <dbReference type="NCBI Taxonomy" id="157652"/>
    <lineage>
        <taxon>Eukaryota</taxon>
        <taxon>Viridiplantae</taxon>
        <taxon>Streptophyta</taxon>
        <taxon>Embryophyta</taxon>
        <taxon>Tracheophyta</taxon>
        <taxon>Spermatophyta</taxon>
        <taxon>Magnoliopsida</taxon>
        <taxon>eudicotyledons</taxon>
        <taxon>Gunneridae</taxon>
        <taxon>Pentapetalae</taxon>
        <taxon>rosids</taxon>
        <taxon>fabids</taxon>
        <taxon>Fabales</taxon>
        <taxon>Fabaceae</taxon>
        <taxon>Papilionoideae</taxon>
        <taxon>50 kb inversion clade</taxon>
        <taxon>NPAAA clade</taxon>
        <taxon>indigoferoid/millettioid clade</taxon>
        <taxon>Phaseoleae</taxon>
        <taxon>Mucuna</taxon>
    </lineage>
</organism>
<dbReference type="GO" id="GO:0005730">
    <property type="term" value="C:nucleolus"/>
    <property type="evidence" value="ECO:0007669"/>
    <property type="project" value="InterPro"/>
</dbReference>
<accession>A0A371E7T3</accession>
<dbReference type="InterPro" id="IPR037379">
    <property type="entry name" value="WDR74/Nsa1"/>
</dbReference>
<dbReference type="GO" id="GO:0030687">
    <property type="term" value="C:preribosome, large subunit precursor"/>
    <property type="evidence" value="ECO:0007669"/>
    <property type="project" value="TreeGrafter"/>
</dbReference>
<dbReference type="Proteomes" id="UP000257109">
    <property type="component" value="Unassembled WGS sequence"/>
</dbReference>
<dbReference type="PANTHER" id="PTHR16038:SF4">
    <property type="entry name" value="WD REPEAT-CONTAINING PROTEIN 74"/>
    <property type="match status" value="1"/>
</dbReference>
<evidence type="ECO:0000313" key="1">
    <source>
        <dbReference type="EMBL" id="RDX62090.1"/>
    </source>
</evidence>
<keyword evidence="2" id="KW-1185">Reference proteome</keyword>
<dbReference type="EMBL" id="QJKJ01015695">
    <property type="protein sequence ID" value="RDX62090.1"/>
    <property type="molecule type" value="Genomic_DNA"/>
</dbReference>
<sequence>MPRTTTVECSGCPPLRALTFDALGLIKVVEARDKQRGVPQVVERWGDPESSKCVMAVSMIHRYSDPLLAVARKNNQIEVLSPVTGDIQATISDANDLDLESKENYIVGLHLFAKQNSELAS</sequence>
<dbReference type="STRING" id="157652.A0A371E7T3"/>
<evidence type="ECO:0000313" key="2">
    <source>
        <dbReference type="Proteomes" id="UP000257109"/>
    </source>
</evidence>
<proteinExistence type="predicted"/>
<name>A0A371E7T3_MUCPR</name>
<feature type="non-terminal residue" evidence="1">
    <location>
        <position position="1"/>
    </location>
</feature>
<feature type="non-terminal residue" evidence="1">
    <location>
        <position position="121"/>
    </location>
</feature>
<comment type="caution">
    <text evidence="1">The sequence shown here is derived from an EMBL/GenBank/DDBJ whole genome shotgun (WGS) entry which is preliminary data.</text>
</comment>
<dbReference type="OrthoDB" id="18388at2759"/>
<dbReference type="AlphaFoldDB" id="A0A371E7T3"/>
<gene>
    <name evidence="1" type="ORF">CR513_59613</name>
</gene>